<comment type="caution">
    <text evidence="3">The sequence shown here is derived from an EMBL/GenBank/DDBJ whole genome shotgun (WGS) entry which is preliminary data.</text>
</comment>
<feature type="region of interest" description="Disordered" evidence="1">
    <location>
        <begin position="626"/>
        <end position="660"/>
    </location>
</feature>
<gene>
    <name evidence="3" type="ORF">BTO08_14920</name>
</gene>
<reference evidence="3 4" key="1">
    <citation type="submission" date="2016-12" db="EMBL/GenBank/DDBJ databases">
        <title>Diversity of luminous bacteria.</title>
        <authorList>
            <person name="Yoshizawa S."/>
            <person name="Kogure K."/>
        </authorList>
    </citation>
    <scope>NUCLEOTIDE SEQUENCE [LARGE SCALE GENOMIC DNA]</scope>
    <source>
        <strain evidence="3 4">LC1-200</strain>
    </source>
</reference>
<evidence type="ECO:0000256" key="1">
    <source>
        <dbReference type="SAM" id="MobiDB-lite"/>
    </source>
</evidence>
<evidence type="ECO:0000313" key="4">
    <source>
        <dbReference type="Proteomes" id="UP000238730"/>
    </source>
</evidence>
<dbReference type="InterPro" id="IPR045474">
    <property type="entry name" value="GEVED"/>
</dbReference>
<feature type="compositionally biased region" description="Low complexity" evidence="1">
    <location>
        <begin position="631"/>
        <end position="642"/>
    </location>
</feature>
<proteinExistence type="predicted"/>
<evidence type="ECO:0000313" key="3">
    <source>
        <dbReference type="EMBL" id="PQJ61592.1"/>
    </source>
</evidence>
<feature type="region of interest" description="Disordered" evidence="1">
    <location>
        <begin position="1550"/>
        <end position="1575"/>
    </location>
</feature>
<sequence length="2395" mass="256284">MLSYLWLKHLVLLFKCYFLNKNTNLVFIINISKVRAFSVFTDIISYISYGIRKLNKIRSENVKDIIFILVFSLVSVEAYATKDYGDAPDDYKTIISSGGPNHVASSNLFIGDVAPDIETDGQPNSDATGDDANGDDEEAFTSHIVSYNDGDSTYSTDVKVTNLSGVVANLYGWIDLNQNQKFDTNEFASITVPNGSNGSNVTLVWNDLSEIQDGLTFARFRLTTDDLASGAALTGLGHIGHDSYGVFVNSDETRVYAIAHHRNPHEPAVFCYDIITGVLCPGYDNGTGNPDGKHFDTGANPNTRTPHQGNHIVVNSKIYIPTEYGMSCWDMDTDNSCGFVSFMGAFGNGKTDTANNCGSTDHTCRSMPGLVGNQMYVMDDSTKIECVTTMMTDCSGYPIDITNVVGLGVTGADTRTEVIGDRVYFAYSRNAGQRFVLCWDTTNDEVCSDFNSQQPVLLLIQEDDAERDNFFVSYDSASNPVAVCGGDASIDPVICVDITTGQINNALLNGINFNTRGMYFQEVAALNSLGQMVTYFADLDNAISYNWATGTQTTYTNLNDPGRQFHAAHDGGNGCIRYTMQGGVKELDVSQGMPSANVSNFGCSSYSSSNFATDATNGEIEDHQFTIQKNTTPTLPSTGTGSDFDKDGVPDSRDLDDDNDGILDIDEGCTVVHSENFERFADAFNEIPSLQAAIEATTAEATGFESTGQYLLEPSLVPAYLGGTTPTNSQGQQVGSYLAGSGCSETTTIWDDGNNNVYLIFGTHDYQGGSVPSTDVCESNDPKQVGYIYKPINQLPVKPNTNYVFSVDVKINTNNLQGHPSNTVPNAEPEIHFYVDGVSVAQYIPDRSASITTAEYITFNYTWNSGTKTSIDWGIFNTTTESSGNDFSIDNVLFQAADTTNATAHCQDIDADDDGIPDNIEAQTTESYIFPANDDAATYNANDGVNSNYITTQNGGPGLIPVNTDATSSIPARVDVIADFLDTDSDGDGVLDIAENGPDSIHPGSGANTDTDGDGLWDIFDAVDSSGAGVWHPQDELTASLLVQRVASFGDADGDAAQFEPLAKDLDFRDGDEPSLAVDLDYGDAPDDGDANAGGDYITLAATGGPSHIVPTSGATVYLGSIAPDVDDGTLQNMGATLDDTTEVSAGVNDEDAFTAPIPIQSDATGFSQQIACNGDGANVYAWIDINNDGVFESTEAAQAATCSDTGGGDGSVTLTWSGWSPLSTGNTFMRVRITSDTLTDANTGDALDSRSIGAATDGEVEDHVITISLTLPPLTQCNTINIGSFGVYALRTDFMGTQVLDPTNYGSTGTYSRTDNLTISHSNSTTINMTAAELLEQYQVVTVASDNGINADLLKAYVDIGGVIIYDYHQNGSPTLQAFGVTVNEIPILSDNTQRTIDVKNSPINNRVFGNMIGQPNIINTRPNAVLKGTLPSGSQLFATFIDSDAIERPALFTVGDGNRAIMMFDEMFIEGPGQIWEYDGAIDTNQERFMHNVLAYALDQALCATTPDVKDYGDAPASYGSASHEQGSEIVRLGATVDYDVSDWGDGIDDNGDATDDDTVNDPTGGVDDEDGITSLPDLNIALATSNTYTLSINVNNSHPTKDATLHAWLDIDNNGTFDVDEYQTVNIPAGTGTITENVNWSGLSGLSVGSRFVRVRITTDSLLTSATGSAPDTRANGLASNGEVEDYTMELIYSNPLTPTACSTVNVGSFGVYSLRTDFMGTQVLDLTNYGAAGTYNNVDAINITHTNTAQINQSAAELLEQYQVITAADDNGVNAAVLKEYVDLGGVLIYDYHQQGSTTLQAFGVTVDEIPMLSDNTQRTIDVKNVPMNNGVFGNMIGQPNIINTRPNAVLKGTLPAGSQVLATFVDSDAIERPALFTLGAGNRAIMMFDEMFIEGPGQIWEYDGAIDTNQERFMHNVLAYALDQATCYSDSLDYGDAPDTYRTLKASDGPSHTSSTDLYLGTIATDVESDGVPNNDANGDNNADTNDEDGIAPYSLVAHNNFISHAIDVTNTSGSEVYLYAWLDLDRSGTFEVDELFSTGRETDGSYGVASNSSDDAVINLNWRFTDTVADGSLYMRVRISDQLLDVSTASGSDLDPRSYGSGGQGEVEDHKVELAFPTTTGTQCVFDLASPSFETQTSKARGSSIVVLDSDGPWYSWTEYGTIDHFDGTLPTWFDVYTPTDGSRFVGMVFNATSKEGLSIDLNQPLVAGETYKLTLDIAGGKNNGGKFNGNANLDVRVWGNPQQNVVSSDPLQPPTGHVQLAQETVTSRTALTTQEILFTPAQNMNTLSLSAFTSQAINNGANNYGIAFDNISLINNSSACNPAYDFGDAPDGINGEVSYKTLAASNGPRQLPSTTLRFGVNDTDVEIDGLSTLFADGDDNSETNDEDA</sequence>
<organism evidence="3 4">
    <name type="scientific">Photobacterium angustum</name>
    <dbReference type="NCBI Taxonomy" id="661"/>
    <lineage>
        <taxon>Bacteria</taxon>
        <taxon>Pseudomonadati</taxon>
        <taxon>Pseudomonadota</taxon>
        <taxon>Gammaproteobacteria</taxon>
        <taxon>Vibrionales</taxon>
        <taxon>Vibrionaceae</taxon>
        <taxon>Photobacterium</taxon>
    </lineage>
</organism>
<dbReference type="Gene3D" id="4.10.1080.10">
    <property type="entry name" value="TSP type-3 repeat"/>
    <property type="match status" value="1"/>
</dbReference>
<name>A0A2S7VIK9_PHOAN</name>
<evidence type="ECO:0000259" key="2">
    <source>
        <dbReference type="Pfam" id="PF20009"/>
    </source>
</evidence>
<dbReference type="SUPFAM" id="SSF103647">
    <property type="entry name" value="TSP type-3 repeat"/>
    <property type="match status" value="1"/>
</dbReference>
<feature type="domain" description="GEVED" evidence="2">
    <location>
        <begin position="2023"/>
        <end position="2118"/>
    </location>
</feature>
<protein>
    <recommendedName>
        <fullName evidence="2">GEVED domain-containing protein</fullName>
    </recommendedName>
</protein>
<feature type="non-terminal residue" evidence="3">
    <location>
        <position position="2395"/>
    </location>
</feature>
<dbReference type="GO" id="GO:0005509">
    <property type="term" value="F:calcium ion binding"/>
    <property type="evidence" value="ECO:0007669"/>
    <property type="project" value="InterPro"/>
</dbReference>
<dbReference type="RefSeq" id="WP_242446272.1">
    <property type="nucleotide sequence ID" value="NZ_MSCJ01000003.1"/>
</dbReference>
<accession>A0A2S7VIK9</accession>
<feature type="domain" description="GEVED" evidence="2">
    <location>
        <begin position="1179"/>
        <end position="1267"/>
    </location>
</feature>
<dbReference type="InterPro" id="IPR028974">
    <property type="entry name" value="TSP_type-3_rpt"/>
</dbReference>
<dbReference type="Pfam" id="PF20009">
    <property type="entry name" value="GEVED"/>
    <property type="match status" value="3"/>
</dbReference>
<feature type="compositionally biased region" description="Basic and acidic residues" evidence="1">
    <location>
        <begin position="643"/>
        <end position="653"/>
    </location>
</feature>
<feature type="compositionally biased region" description="Acidic residues" evidence="1">
    <location>
        <begin position="1550"/>
        <end position="1562"/>
    </location>
</feature>
<dbReference type="EMBL" id="MSCJ01000003">
    <property type="protein sequence ID" value="PQJ61592.1"/>
    <property type="molecule type" value="Genomic_DNA"/>
</dbReference>
<dbReference type="Proteomes" id="UP000238730">
    <property type="component" value="Unassembled WGS sequence"/>
</dbReference>
<feature type="domain" description="GEVED" evidence="2">
    <location>
        <begin position="1608"/>
        <end position="1692"/>
    </location>
</feature>